<organism evidence="1 2">
    <name type="scientific">Alkalilimnicola ehrlichii</name>
    <dbReference type="NCBI Taxonomy" id="351052"/>
    <lineage>
        <taxon>Bacteria</taxon>
        <taxon>Pseudomonadati</taxon>
        <taxon>Pseudomonadota</taxon>
        <taxon>Gammaproteobacteria</taxon>
        <taxon>Chromatiales</taxon>
        <taxon>Ectothiorhodospiraceae</taxon>
        <taxon>Alkalilimnicola</taxon>
    </lineage>
</organism>
<dbReference type="PANTHER" id="PTHR39206">
    <property type="entry name" value="SLL8004 PROTEIN"/>
    <property type="match status" value="1"/>
</dbReference>
<comment type="caution">
    <text evidence="1">The sequence shown here is derived from an EMBL/GenBank/DDBJ whole genome shotgun (WGS) entry which is preliminary data.</text>
</comment>
<dbReference type="Proteomes" id="UP000256763">
    <property type="component" value="Unassembled WGS sequence"/>
</dbReference>
<proteinExistence type="predicted"/>
<dbReference type="AlphaFoldDB" id="A0A3E0WQB9"/>
<gene>
    <name evidence="1" type="ORF">CAL65_15235</name>
</gene>
<dbReference type="SUPFAM" id="SSF52540">
    <property type="entry name" value="P-loop containing nucleoside triphosphate hydrolases"/>
    <property type="match status" value="1"/>
</dbReference>
<evidence type="ECO:0000313" key="2">
    <source>
        <dbReference type="Proteomes" id="UP000256763"/>
    </source>
</evidence>
<dbReference type="InterPro" id="IPR027417">
    <property type="entry name" value="P-loop_NTPase"/>
</dbReference>
<dbReference type="EMBL" id="NFZW01000016">
    <property type="protein sequence ID" value="RFA34393.1"/>
    <property type="molecule type" value="Genomic_DNA"/>
</dbReference>
<sequence length="200" mass="22581">MSAGAKPVMWLLAGPNGAGKSTFYTYQIQPRFPDLSFINADLIAQQLWPGEELQHGYQASEKAMEQREECLQRRTSFVTETVFSHPSKLELIERARGHGFVVLLVCVYVPVEVAVRRVNYRVRCGGHAVPEEKIRARHARALRHLAEAVKQADRVLVYDNGHHGRTHVSIAAVQDGVVRWKIEPRPAWAVELLSLLPQTQ</sequence>
<name>A0A3E0WQB9_9GAMM</name>
<dbReference type="Gene3D" id="3.40.50.300">
    <property type="entry name" value="P-loop containing nucleotide triphosphate hydrolases"/>
    <property type="match status" value="1"/>
</dbReference>
<evidence type="ECO:0000313" key="1">
    <source>
        <dbReference type="EMBL" id="RFA34393.1"/>
    </source>
</evidence>
<reference evidence="2" key="1">
    <citation type="submission" date="2017-05" db="EMBL/GenBank/DDBJ databases">
        <authorList>
            <person name="Sharma S."/>
            <person name="Sidhu C."/>
            <person name="Pinnaka A.K."/>
        </authorList>
    </citation>
    <scope>NUCLEOTIDE SEQUENCE [LARGE SCALE GENOMIC DNA]</scope>
    <source>
        <strain evidence="2">AK93</strain>
    </source>
</reference>
<protein>
    <submittedName>
        <fullName evidence="1">Uncharacterized protein</fullName>
    </submittedName>
</protein>
<dbReference type="Pfam" id="PF13671">
    <property type="entry name" value="AAA_33"/>
    <property type="match status" value="1"/>
</dbReference>
<keyword evidence="2" id="KW-1185">Reference proteome</keyword>
<accession>A0A3E0WQB9</accession>
<dbReference type="PANTHER" id="PTHR39206:SF1">
    <property type="entry name" value="SLL8004 PROTEIN"/>
    <property type="match status" value="1"/>
</dbReference>